<gene>
    <name evidence="3" type="ORF">MSP7336_02408</name>
</gene>
<comment type="similarity">
    <text evidence="1">Belongs to the universal stress protein A family.</text>
</comment>
<feature type="domain" description="UspA" evidence="2">
    <location>
        <begin position="10"/>
        <end position="148"/>
    </location>
</feature>
<dbReference type="EMBL" id="UEGW01000001">
    <property type="protein sequence ID" value="SRX94160.1"/>
    <property type="molecule type" value="Genomic_DNA"/>
</dbReference>
<sequence>MSARTEDLGIVVGVDGSAASTAAVEWATHDAALRHRPLTVVHVVNPATPTWRQFTPPTEFAVWQGNEGRRILDGALKIARDIAGKADSIAITSQMTVSATVPTLVELSQRADLIVVGNSGRGALARGVLGSVSSNLVRHAHCPVAVIRDEDPVPHRAQAPVLLGIDGSSASDAATAIAFDEASRRRVDLIALHAWSDTEIFELPGLDWQAVKAEEERSLAERLAGWQERYPDVAVHRLLVCDRPARVLIELSPAAQLLVLGSRGRGGFTGMLLGSVSNAVVQAVQIPVIVARSS</sequence>
<dbReference type="PANTHER" id="PTHR46268:SF6">
    <property type="entry name" value="UNIVERSAL STRESS PROTEIN UP12"/>
    <property type="match status" value="1"/>
</dbReference>
<evidence type="ECO:0000313" key="4">
    <source>
        <dbReference type="Proteomes" id="UP000252015"/>
    </source>
</evidence>
<protein>
    <submittedName>
        <fullName evidence="3">Universal stress protein family protein [Mycobacterium tuberculosis H37Rv]</fullName>
    </submittedName>
</protein>
<dbReference type="InterPro" id="IPR014729">
    <property type="entry name" value="Rossmann-like_a/b/a_fold"/>
</dbReference>
<dbReference type="InterPro" id="IPR006016">
    <property type="entry name" value="UspA"/>
</dbReference>
<proteinExistence type="inferred from homology"/>
<dbReference type="AlphaFoldDB" id="A0A375YZR9"/>
<evidence type="ECO:0000259" key="2">
    <source>
        <dbReference type="Pfam" id="PF00582"/>
    </source>
</evidence>
<dbReference type="Gene3D" id="3.40.50.620">
    <property type="entry name" value="HUPs"/>
    <property type="match status" value="2"/>
</dbReference>
<dbReference type="Proteomes" id="UP000252015">
    <property type="component" value="Unassembled WGS sequence"/>
</dbReference>
<dbReference type="RefSeq" id="WP_113963775.1">
    <property type="nucleotide sequence ID" value="NZ_UEGW01000001.1"/>
</dbReference>
<dbReference type="PRINTS" id="PR01438">
    <property type="entry name" value="UNVRSLSTRESS"/>
</dbReference>
<dbReference type="PANTHER" id="PTHR46268">
    <property type="entry name" value="STRESS RESPONSE PROTEIN NHAX"/>
    <property type="match status" value="1"/>
</dbReference>
<keyword evidence="4" id="KW-1185">Reference proteome</keyword>
<feature type="domain" description="UspA" evidence="2">
    <location>
        <begin position="161"/>
        <end position="292"/>
    </location>
</feature>
<evidence type="ECO:0000313" key="3">
    <source>
        <dbReference type="EMBL" id="SRX94160.1"/>
    </source>
</evidence>
<dbReference type="FunFam" id="3.40.50.620:FF:000123">
    <property type="entry name" value="Universal stress protein family"/>
    <property type="match status" value="1"/>
</dbReference>
<reference evidence="3 4" key="1">
    <citation type="submission" date="2018-05" db="EMBL/GenBank/DDBJ databases">
        <authorList>
            <consortium name="IHU Genomes"/>
        </authorList>
    </citation>
    <scope>NUCLEOTIDE SEQUENCE [LARGE SCALE GENOMIC DNA]</scope>
    <source>
        <strain evidence="3 4">P7336</strain>
    </source>
</reference>
<evidence type="ECO:0000256" key="1">
    <source>
        <dbReference type="ARBA" id="ARBA00008791"/>
    </source>
</evidence>
<dbReference type="CDD" id="cd23944">
    <property type="entry name" value="USP_Rv2623_repeat1"/>
    <property type="match status" value="1"/>
</dbReference>
<organism evidence="3 4">
    <name type="scientific">Mycobacterium shimoidei</name>
    <dbReference type="NCBI Taxonomy" id="29313"/>
    <lineage>
        <taxon>Bacteria</taxon>
        <taxon>Bacillati</taxon>
        <taxon>Actinomycetota</taxon>
        <taxon>Actinomycetes</taxon>
        <taxon>Mycobacteriales</taxon>
        <taxon>Mycobacteriaceae</taxon>
        <taxon>Mycobacterium</taxon>
    </lineage>
</organism>
<dbReference type="Pfam" id="PF00582">
    <property type="entry name" value="Usp"/>
    <property type="match status" value="2"/>
</dbReference>
<name>A0A375YZR9_MYCSH</name>
<dbReference type="InterPro" id="IPR006015">
    <property type="entry name" value="Universal_stress_UspA"/>
</dbReference>
<accession>A0A375YZR9</accession>
<dbReference type="SUPFAM" id="SSF52402">
    <property type="entry name" value="Adenine nucleotide alpha hydrolases-like"/>
    <property type="match status" value="2"/>
</dbReference>
<dbReference type="GO" id="GO:0001666">
    <property type="term" value="P:response to hypoxia"/>
    <property type="evidence" value="ECO:0007669"/>
    <property type="project" value="UniProtKB-ARBA"/>
</dbReference>